<feature type="domain" description="F-box" evidence="1">
    <location>
        <begin position="6"/>
        <end position="42"/>
    </location>
</feature>
<dbReference type="PROSITE" id="PS50181">
    <property type="entry name" value="FBOX"/>
    <property type="match status" value="1"/>
</dbReference>
<organism evidence="2 3">
    <name type="scientific">Miscanthus lutarioriparius</name>
    <dbReference type="NCBI Taxonomy" id="422564"/>
    <lineage>
        <taxon>Eukaryota</taxon>
        <taxon>Viridiplantae</taxon>
        <taxon>Streptophyta</taxon>
        <taxon>Embryophyta</taxon>
        <taxon>Tracheophyta</taxon>
        <taxon>Spermatophyta</taxon>
        <taxon>Magnoliopsida</taxon>
        <taxon>Liliopsida</taxon>
        <taxon>Poales</taxon>
        <taxon>Poaceae</taxon>
        <taxon>PACMAD clade</taxon>
        <taxon>Panicoideae</taxon>
        <taxon>Andropogonodae</taxon>
        <taxon>Andropogoneae</taxon>
        <taxon>Saccharinae</taxon>
        <taxon>Miscanthus</taxon>
    </lineage>
</organism>
<dbReference type="Gene3D" id="1.20.1280.50">
    <property type="match status" value="1"/>
</dbReference>
<dbReference type="AlphaFoldDB" id="A0A811PG84"/>
<dbReference type="Pfam" id="PF00646">
    <property type="entry name" value="F-box"/>
    <property type="match status" value="1"/>
</dbReference>
<dbReference type="OrthoDB" id="608283at2759"/>
<evidence type="ECO:0000313" key="3">
    <source>
        <dbReference type="Proteomes" id="UP000604825"/>
    </source>
</evidence>
<dbReference type="InterPro" id="IPR036047">
    <property type="entry name" value="F-box-like_dom_sf"/>
</dbReference>
<gene>
    <name evidence="2" type="ORF">NCGR_LOCUS30664</name>
</gene>
<evidence type="ECO:0000259" key="1">
    <source>
        <dbReference type="PROSITE" id="PS50181"/>
    </source>
</evidence>
<evidence type="ECO:0000313" key="2">
    <source>
        <dbReference type="EMBL" id="CAD6246402.1"/>
    </source>
</evidence>
<dbReference type="SUPFAM" id="SSF81383">
    <property type="entry name" value="F-box domain"/>
    <property type="match status" value="1"/>
</dbReference>
<sequence>MESSEDDLLSQLPSDVLVSILQKLPLRDAVRVGVLSRRWRCLPAQLPRIVLDITSFLPGNVEFLDLDDGIDYDLDI</sequence>
<reference evidence="2" key="1">
    <citation type="submission" date="2020-10" db="EMBL/GenBank/DDBJ databases">
        <authorList>
            <person name="Han B."/>
            <person name="Lu T."/>
            <person name="Zhao Q."/>
            <person name="Huang X."/>
            <person name="Zhao Y."/>
        </authorList>
    </citation>
    <scope>NUCLEOTIDE SEQUENCE</scope>
</reference>
<dbReference type="InterPro" id="IPR044997">
    <property type="entry name" value="F-box_plant"/>
</dbReference>
<protein>
    <recommendedName>
        <fullName evidence="1">F-box domain-containing protein</fullName>
    </recommendedName>
</protein>
<dbReference type="PANTHER" id="PTHR32153">
    <property type="entry name" value="OJ000223_09.16 PROTEIN"/>
    <property type="match status" value="1"/>
</dbReference>
<comment type="caution">
    <text evidence="2">The sequence shown here is derived from an EMBL/GenBank/DDBJ whole genome shotgun (WGS) entry which is preliminary data.</text>
</comment>
<dbReference type="Proteomes" id="UP000604825">
    <property type="component" value="Unassembled WGS sequence"/>
</dbReference>
<proteinExistence type="predicted"/>
<keyword evidence="3" id="KW-1185">Reference proteome</keyword>
<name>A0A811PG84_9POAL</name>
<dbReference type="EMBL" id="CAJGYO010000007">
    <property type="protein sequence ID" value="CAD6246402.1"/>
    <property type="molecule type" value="Genomic_DNA"/>
</dbReference>
<dbReference type="InterPro" id="IPR001810">
    <property type="entry name" value="F-box_dom"/>
</dbReference>
<accession>A0A811PG84</accession>